<evidence type="ECO:0000256" key="1">
    <source>
        <dbReference type="SAM" id="Phobius"/>
    </source>
</evidence>
<dbReference type="WBParaSite" id="ACRNAN_scaffold4594.g10512.t1">
    <property type="protein sequence ID" value="ACRNAN_scaffold4594.g10512.t1"/>
    <property type="gene ID" value="ACRNAN_scaffold4594.g10512"/>
</dbReference>
<protein>
    <submittedName>
        <fullName evidence="3">Uncharacterized protein</fullName>
    </submittedName>
</protein>
<sequence>MSTGLNFLFISMYFYFVSLSFALIPVPFVYRYLVLIKERDIEGFAYLKLYIVPFAVTSIHMVYTSFLYYPSDEKIEFAKILFHGVFMENGSDHWNVGYVGTPIATRTSVFDMSVICNGSYSVVFWCSMKIYKNLKGKMAMASAKTRDLQSQLTRIMIAQAVGPMVVFMLPVLFYTYCIVSQADQIALSITFGLPLAWIPLANPVVTIWFMKPYRNTIFPNKSVTSIQNISSTQAS</sequence>
<name>A0A914DZ68_9BILA</name>
<dbReference type="Proteomes" id="UP000887540">
    <property type="component" value="Unplaced"/>
</dbReference>
<keyword evidence="1" id="KW-0472">Membrane</keyword>
<feature type="transmembrane region" description="Helical" evidence="1">
    <location>
        <begin position="12"/>
        <end position="33"/>
    </location>
</feature>
<keyword evidence="1" id="KW-0812">Transmembrane</keyword>
<dbReference type="AlphaFoldDB" id="A0A914DZ68"/>
<feature type="transmembrane region" description="Helical" evidence="1">
    <location>
        <begin position="185"/>
        <end position="209"/>
    </location>
</feature>
<dbReference type="InterPro" id="IPR019428">
    <property type="entry name" value="7TM_GPCR_serpentine_rcpt_Str"/>
</dbReference>
<dbReference type="PANTHER" id="PTHR22943:SF248">
    <property type="entry name" value="SEVEN TM RECEPTOR"/>
    <property type="match status" value="1"/>
</dbReference>
<keyword evidence="1" id="KW-1133">Transmembrane helix</keyword>
<accession>A0A914DZ68</accession>
<proteinExistence type="predicted"/>
<feature type="transmembrane region" description="Helical" evidence="1">
    <location>
        <begin position="45"/>
        <end position="69"/>
    </location>
</feature>
<dbReference type="PANTHER" id="PTHR22943">
    <property type="entry name" value="7-TRANSMEMBRANE DOMAIN RECEPTOR C.ELEGANS"/>
    <property type="match status" value="1"/>
</dbReference>
<keyword evidence="2" id="KW-1185">Reference proteome</keyword>
<dbReference type="Pfam" id="PF10326">
    <property type="entry name" value="7TM_GPCR_Str"/>
    <property type="match status" value="1"/>
</dbReference>
<evidence type="ECO:0000313" key="3">
    <source>
        <dbReference type="WBParaSite" id="ACRNAN_scaffold4594.g10512.t1"/>
    </source>
</evidence>
<evidence type="ECO:0000313" key="2">
    <source>
        <dbReference type="Proteomes" id="UP000887540"/>
    </source>
</evidence>
<dbReference type="SUPFAM" id="SSF81321">
    <property type="entry name" value="Family A G protein-coupled receptor-like"/>
    <property type="match status" value="1"/>
</dbReference>
<feature type="transmembrane region" description="Helical" evidence="1">
    <location>
        <begin position="152"/>
        <end position="173"/>
    </location>
</feature>
<reference evidence="3" key="1">
    <citation type="submission" date="2022-11" db="UniProtKB">
        <authorList>
            <consortium name="WormBaseParasite"/>
        </authorList>
    </citation>
    <scope>IDENTIFICATION</scope>
</reference>
<organism evidence="2 3">
    <name type="scientific">Acrobeloides nanus</name>
    <dbReference type="NCBI Taxonomy" id="290746"/>
    <lineage>
        <taxon>Eukaryota</taxon>
        <taxon>Metazoa</taxon>
        <taxon>Ecdysozoa</taxon>
        <taxon>Nematoda</taxon>
        <taxon>Chromadorea</taxon>
        <taxon>Rhabditida</taxon>
        <taxon>Tylenchina</taxon>
        <taxon>Cephalobomorpha</taxon>
        <taxon>Cephaloboidea</taxon>
        <taxon>Cephalobidae</taxon>
        <taxon>Acrobeloides</taxon>
    </lineage>
</organism>